<dbReference type="OrthoDB" id="6421983at2"/>
<dbReference type="Proteomes" id="UP000398217">
    <property type="component" value="Unassembled WGS sequence"/>
</dbReference>
<keyword evidence="2" id="KW-1185">Reference proteome</keyword>
<protein>
    <submittedName>
        <fullName evidence="1">Uncharacterized protein</fullName>
    </submittedName>
</protein>
<evidence type="ECO:0000313" key="1">
    <source>
        <dbReference type="EMBL" id="GET46365.1"/>
    </source>
</evidence>
<name>A0A5M4BAS8_9FLAO</name>
<accession>A0A5M4BAS8</accession>
<organism evidence="1 2">
    <name type="scientific">Capnocytophaga felis</name>
    <dbReference type="NCBI Taxonomy" id="2267611"/>
    <lineage>
        <taxon>Bacteria</taxon>
        <taxon>Pseudomonadati</taxon>
        <taxon>Bacteroidota</taxon>
        <taxon>Flavobacteriia</taxon>
        <taxon>Flavobacteriales</taxon>
        <taxon>Flavobacteriaceae</taxon>
        <taxon>Capnocytophaga</taxon>
    </lineage>
</organism>
<dbReference type="InterPro" id="IPR057062">
    <property type="entry name" value="TriTu"/>
</dbReference>
<sequence>MTETNIFKFRNWIYTKKIPNLEMEIRYIHFEEGETQTKSIVVDLTNKKYVGRFTMWEDNSCVMELIDIESENNILFDRFEFSEFDDFKAKYNELQSFFT</sequence>
<dbReference type="RefSeq" id="WP_155284996.1">
    <property type="nucleotide sequence ID" value="NZ_BLBC01000009.1"/>
</dbReference>
<dbReference type="AlphaFoldDB" id="A0A5M4BAS8"/>
<gene>
    <name evidence="1" type="ORF">RCZ01_16670</name>
</gene>
<dbReference type="Pfam" id="PF24689">
    <property type="entry name" value="TriTu"/>
    <property type="match status" value="1"/>
</dbReference>
<reference evidence="2" key="1">
    <citation type="journal article" date="2020" name="Int. J. Syst. Evol. Microbiol.">
        <title>Capnocytophaga felis sp. nov. isolated from the feline oral cavity.</title>
        <authorList>
            <person name="Suzuki M."/>
            <person name="Umeda K."/>
            <person name="Kimura M."/>
            <person name="Imaoka K."/>
            <person name="Morikawa S."/>
            <person name="Maeda K."/>
        </authorList>
    </citation>
    <scope>NUCLEOTIDE SEQUENCE [LARGE SCALE GENOMIC DNA]</scope>
    <source>
        <strain evidence="2">KC07070</strain>
    </source>
</reference>
<comment type="caution">
    <text evidence="1">The sequence shown here is derived from an EMBL/GenBank/DDBJ whole genome shotgun (WGS) entry which is preliminary data.</text>
</comment>
<proteinExistence type="predicted"/>
<evidence type="ECO:0000313" key="2">
    <source>
        <dbReference type="Proteomes" id="UP000398217"/>
    </source>
</evidence>
<dbReference type="EMBL" id="BLBC01000009">
    <property type="protein sequence ID" value="GET46365.1"/>
    <property type="molecule type" value="Genomic_DNA"/>
</dbReference>